<name>A0A1G2K7B0_9BACT</name>
<reference evidence="1 2" key="1">
    <citation type="journal article" date="2016" name="Nat. Commun.">
        <title>Thousands of microbial genomes shed light on interconnected biogeochemical processes in an aquifer system.</title>
        <authorList>
            <person name="Anantharaman K."/>
            <person name="Brown C.T."/>
            <person name="Hug L.A."/>
            <person name="Sharon I."/>
            <person name="Castelle C.J."/>
            <person name="Probst A.J."/>
            <person name="Thomas B.C."/>
            <person name="Singh A."/>
            <person name="Wilkins M.J."/>
            <person name="Karaoz U."/>
            <person name="Brodie E.L."/>
            <person name="Williams K.H."/>
            <person name="Hubbard S.S."/>
            <person name="Banfield J.F."/>
        </authorList>
    </citation>
    <scope>NUCLEOTIDE SEQUENCE [LARGE SCALE GENOMIC DNA]</scope>
</reference>
<evidence type="ECO:0000313" key="2">
    <source>
        <dbReference type="Proteomes" id="UP000177152"/>
    </source>
</evidence>
<sequence>MKEFQDMFDRIYGPVNKVKSKVAVLCHLAEEVGEVGKDYRTKNREGLEAEVADTFAWLCGLSARLAVDLEDLVWKSYPGVCNSCHKDVCVGGGN</sequence>
<evidence type="ECO:0000313" key="1">
    <source>
        <dbReference type="EMBL" id="OGZ95334.1"/>
    </source>
</evidence>
<dbReference type="EMBL" id="MHQC01000012">
    <property type="protein sequence ID" value="OGZ95334.1"/>
    <property type="molecule type" value="Genomic_DNA"/>
</dbReference>
<comment type="caution">
    <text evidence="1">The sequence shown here is derived from an EMBL/GenBank/DDBJ whole genome shotgun (WGS) entry which is preliminary data.</text>
</comment>
<proteinExistence type="predicted"/>
<protein>
    <submittedName>
        <fullName evidence="1">Uncharacterized protein</fullName>
    </submittedName>
</protein>
<dbReference type="AlphaFoldDB" id="A0A1G2K7B0"/>
<dbReference type="Proteomes" id="UP000177152">
    <property type="component" value="Unassembled WGS sequence"/>
</dbReference>
<dbReference type="Gene3D" id="1.10.287.1080">
    <property type="entry name" value="MazG-like"/>
    <property type="match status" value="1"/>
</dbReference>
<dbReference type="SUPFAM" id="SSF101386">
    <property type="entry name" value="all-alpha NTP pyrophosphatases"/>
    <property type="match status" value="1"/>
</dbReference>
<accession>A0A1G2K7B0</accession>
<gene>
    <name evidence="1" type="ORF">A2633_03035</name>
</gene>
<organism evidence="1 2">
    <name type="scientific">Candidatus Sungbacteria bacterium RIFCSPHIGHO2_01_FULL_47_32</name>
    <dbReference type="NCBI Taxonomy" id="1802264"/>
    <lineage>
        <taxon>Bacteria</taxon>
        <taxon>Candidatus Sungiibacteriota</taxon>
    </lineage>
</organism>